<dbReference type="EMBL" id="KV426449">
    <property type="protein sequence ID" value="KZV80795.1"/>
    <property type="molecule type" value="Genomic_DNA"/>
</dbReference>
<evidence type="ECO:0000313" key="2">
    <source>
        <dbReference type="Proteomes" id="UP000077266"/>
    </source>
</evidence>
<name>A0A165BK31_EXIGL</name>
<dbReference type="Proteomes" id="UP000077266">
    <property type="component" value="Unassembled WGS sequence"/>
</dbReference>
<gene>
    <name evidence="1" type="ORF">EXIGLDRAFT_402784</name>
</gene>
<dbReference type="AlphaFoldDB" id="A0A165BK31"/>
<accession>A0A165BK31</accession>
<keyword evidence="2" id="KW-1185">Reference proteome</keyword>
<sequence>MRDEGEVHALHGFIVRRQKPVVKDELLGVAQDATLVQERKGVRSTTHERAVAVGVVAHGERAPVVAFAHVEDDCPDVITRDDADHVLRVQTEDGWDLVGIEGGPKQIRDVGVLDSTRRKVLVVLATLVVRARCADGRIGIVARVVALVAHASRQLPMLGELLLTAARISAVERALQAALGARQRGIVSQTRGKSTLA</sequence>
<proteinExistence type="predicted"/>
<organism evidence="1 2">
    <name type="scientific">Exidia glandulosa HHB12029</name>
    <dbReference type="NCBI Taxonomy" id="1314781"/>
    <lineage>
        <taxon>Eukaryota</taxon>
        <taxon>Fungi</taxon>
        <taxon>Dikarya</taxon>
        <taxon>Basidiomycota</taxon>
        <taxon>Agaricomycotina</taxon>
        <taxon>Agaricomycetes</taxon>
        <taxon>Auriculariales</taxon>
        <taxon>Exidiaceae</taxon>
        <taxon>Exidia</taxon>
    </lineage>
</organism>
<dbReference type="InParanoid" id="A0A165BK31"/>
<reference evidence="1 2" key="1">
    <citation type="journal article" date="2016" name="Mol. Biol. Evol.">
        <title>Comparative Genomics of Early-Diverging Mushroom-Forming Fungi Provides Insights into the Origins of Lignocellulose Decay Capabilities.</title>
        <authorList>
            <person name="Nagy L.G."/>
            <person name="Riley R."/>
            <person name="Tritt A."/>
            <person name="Adam C."/>
            <person name="Daum C."/>
            <person name="Floudas D."/>
            <person name="Sun H."/>
            <person name="Yadav J.S."/>
            <person name="Pangilinan J."/>
            <person name="Larsson K.H."/>
            <person name="Matsuura K."/>
            <person name="Barry K."/>
            <person name="Labutti K."/>
            <person name="Kuo R."/>
            <person name="Ohm R.A."/>
            <person name="Bhattacharya S.S."/>
            <person name="Shirouzu T."/>
            <person name="Yoshinaga Y."/>
            <person name="Martin F.M."/>
            <person name="Grigoriev I.V."/>
            <person name="Hibbett D.S."/>
        </authorList>
    </citation>
    <scope>NUCLEOTIDE SEQUENCE [LARGE SCALE GENOMIC DNA]</scope>
    <source>
        <strain evidence="1 2">HHB12029</strain>
    </source>
</reference>
<evidence type="ECO:0000313" key="1">
    <source>
        <dbReference type="EMBL" id="KZV80795.1"/>
    </source>
</evidence>
<protein>
    <submittedName>
        <fullName evidence="1">Uncharacterized protein</fullName>
    </submittedName>
</protein>